<dbReference type="InterPro" id="IPR027417">
    <property type="entry name" value="P-loop_NTPase"/>
</dbReference>
<feature type="domain" description="ABC transporter" evidence="5">
    <location>
        <begin position="2"/>
        <end position="229"/>
    </location>
</feature>
<proteinExistence type="inferred from homology"/>
<evidence type="ECO:0000259" key="5">
    <source>
        <dbReference type="PROSITE" id="PS50893"/>
    </source>
</evidence>
<protein>
    <submittedName>
        <fullName evidence="6">ATP-binding cassette domain-containing protein</fullName>
    </submittedName>
</protein>
<dbReference type="PROSITE" id="PS50893">
    <property type="entry name" value="ABC_TRANSPORTER_2"/>
    <property type="match status" value="1"/>
</dbReference>
<gene>
    <name evidence="6" type="ORF">IAA61_01730</name>
</gene>
<organism evidence="6 7">
    <name type="scientific">Candidatus Ornithomonoglobus merdipullorum</name>
    <dbReference type="NCBI Taxonomy" id="2840895"/>
    <lineage>
        <taxon>Bacteria</taxon>
        <taxon>Bacillati</taxon>
        <taxon>Bacillota</taxon>
        <taxon>Clostridia</taxon>
        <taxon>Candidatus Ornithomonoglobus</taxon>
    </lineage>
</organism>
<name>A0A9D1M9U0_9FIRM</name>
<evidence type="ECO:0000256" key="4">
    <source>
        <dbReference type="ARBA" id="ARBA00022840"/>
    </source>
</evidence>
<evidence type="ECO:0000256" key="3">
    <source>
        <dbReference type="ARBA" id="ARBA00022741"/>
    </source>
</evidence>
<keyword evidence="2" id="KW-0813">Transport</keyword>
<reference evidence="6" key="2">
    <citation type="journal article" date="2021" name="PeerJ">
        <title>Extensive microbial diversity within the chicken gut microbiome revealed by metagenomics and culture.</title>
        <authorList>
            <person name="Gilroy R."/>
            <person name="Ravi A."/>
            <person name="Getino M."/>
            <person name="Pursley I."/>
            <person name="Horton D.L."/>
            <person name="Alikhan N.F."/>
            <person name="Baker D."/>
            <person name="Gharbi K."/>
            <person name="Hall N."/>
            <person name="Watson M."/>
            <person name="Adriaenssens E.M."/>
            <person name="Foster-Nyarko E."/>
            <person name="Jarju S."/>
            <person name="Secka A."/>
            <person name="Antonio M."/>
            <person name="Oren A."/>
            <person name="Chaudhuri R.R."/>
            <person name="La Ragione R."/>
            <person name="Hildebrand F."/>
            <person name="Pallen M.J."/>
        </authorList>
    </citation>
    <scope>NUCLEOTIDE SEQUENCE</scope>
    <source>
        <strain evidence="6">USAMLcec3-3695</strain>
    </source>
</reference>
<dbReference type="Proteomes" id="UP000824109">
    <property type="component" value="Unassembled WGS sequence"/>
</dbReference>
<dbReference type="Gene3D" id="3.40.50.300">
    <property type="entry name" value="P-loop containing nucleotide triphosphate hydrolases"/>
    <property type="match status" value="1"/>
</dbReference>
<dbReference type="InterPro" id="IPR003593">
    <property type="entry name" value="AAA+_ATPase"/>
</dbReference>
<dbReference type="CDD" id="cd03230">
    <property type="entry name" value="ABC_DR_subfamily_A"/>
    <property type="match status" value="1"/>
</dbReference>
<evidence type="ECO:0000256" key="2">
    <source>
        <dbReference type="ARBA" id="ARBA00022448"/>
    </source>
</evidence>
<dbReference type="EMBL" id="DVNB01000021">
    <property type="protein sequence ID" value="HIU56518.1"/>
    <property type="molecule type" value="Genomic_DNA"/>
</dbReference>
<accession>A0A9D1M9U0</accession>
<evidence type="ECO:0000313" key="6">
    <source>
        <dbReference type="EMBL" id="HIU56518.1"/>
    </source>
</evidence>
<dbReference type="PANTHER" id="PTHR43335">
    <property type="entry name" value="ABC TRANSPORTER, ATP-BINDING PROTEIN"/>
    <property type="match status" value="1"/>
</dbReference>
<dbReference type="GO" id="GO:0016887">
    <property type="term" value="F:ATP hydrolysis activity"/>
    <property type="evidence" value="ECO:0007669"/>
    <property type="project" value="InterPro"/>
</dbReference>
<reference evidence="6" key="1">
    <citation type="submission" date="2020-10" db="EMBL/GenBank/DDBJ databases">
        <authorList>
            <person name="Gilroy R."/>
        </authorList>
    </citation>
    <scope>NUCLEOTIDE SEQUENCE</scope>
    <source>
        <strain evidence="6">USAMLcec3-3695</strain>
    </source>
</reference>
<dbReference type="AlphaFoldDB" id="A0A9D1M9U0"/>
<dbReference type="SUPFAM" id="SSF52540">
    <property type="entry name" value="P-loop containing nucleoside triphosphate hydrolases"/>
    <property type="match status" value="1"/>
</dbReference>
<keyword evidence="4 6" id="KW-0067">ATP-binding</keyword>
<evidence type="ECO:0000313" key="7">
    <source>
        <dbReference type="Proteomes" id="UP000824109"/>
    </source>
</evidence>
<keyword evidence="3" id="KW-0547">Nucleotide-binding</keyword>
<dbReference type="GO" id="GO:0005524">
    <property type="term" value="F:ATP binding"/>
    <property type="evidence" value="ECO:0007669"/>
    <property type="project" value="UniProtKB-KW"/>
</dbReference>
<evidence type="ECO:0000256" key="1">
    <source>
        <dbReference type="ARBA" id="ARBA00005417"/>
    </source>
</evidence>
<sequence>MIEVKNLVKNYGDKRALNNISFTVGEDEILGFLGPNGAGKSTTMNILTGYISMTSGEVKIGGIDILKDPIGAKRLIGYLPEQPPLYPEMTVTEYLDFVCELKGVKDRAEQVKAIAAKTGVGNVLERRIGNLSKGYRQRVGLAAALAGDPKVLILDEPTVGLDPGQIVEIRSLIRSLGKAHTVILSSHILSEISAVCDRVLIINDGKIAAEDTPENIKRSVFGSDLRILIRADGTDDEIRAVLDKLSEDLTYEKRKDTDEYELAFGNRESREISRKLFFAFANANLPILMQREEEITLEDVFMKITANSRNSEITSSAGKEGKIE</sequence>
<dbReference type="SMART" id="SM00382">
    <property type="entry name" value="AAA"/>
    <property type="match status" value="1"/>
</dbReference>
<comment type="similarity">
    <text evidence="1">Belongs to the ABC transporter superfamily.</text>
</comment>
<comment type="caution">
    <text evidence="6">The sequence shown here is derived from an EMBL/GenBank/DDBJ whole genome shotgun (WGS) entry which is preliminary data.</text>
</comment>
<dbReference type="PANTHER" id="PTHR43335:SF4">
    <property type="entry name" value="ABC TRANSPORTER, ATP-BINDING PROTEIN"/>
    <property type="match status" value="1"/>
</dbReference>
<dbReference type="Pfam" id="PF00005">
    <property type="entry name" value="ABC_tran"/>
    <property type="match status" value="1"/>
</dbReference>
<dbReference type="InterPro" id="IPR003439">
    <property type="entry name" value="ABC_transporter-like_ATP-bd"/>
</dbReference>